<keyword evidence="16 24" id="KW-0443">Lipid metabolism</keyword>
<dbReference type="Proteomes" id="UP000245474">
    <property type="component" value="Unassembled WGS sequence"/>
</dbReference>
<name>A0A2U2N8R2_9GAMM</name>
<evidence type="ECO:0000256" key="13">
    <source>
        <dbReference type="ARBA" id="ARBA00022840"/>
    </source>
</evidence>
<feature type="binding site" evidence="21">
    <location>
        <begin position="130"/>
        <end position="135"/>
    </location>
    <ligand>
        <name>substrate</name>
    </ligand>
</feature>
<feature type="binding site" evidence="22">
    <location>
        <position position="27"/>
    </location>
    <ligand>
        <name>ATP</name>
        <dbReference type="ChEBI" id="CHEBI:30616"/>
    </ligand>
</feature>
<feature type="binding site" evidence="22">
    <location>
        <begin position="103"/>
        <end position="105"/>
    </location>
    <ligand>
        <name>ATP</name>
        <dbReference type="ChEBI" id="CHEBI:30616"/>
    </ligand>
</feature>
<dbReference type="CDD" id="cd14264">
    <property type="entry name" value="DAGK_IM"/>
    <property type="match status" value="1"/>
</dbReference>
<evidence type="ECO:0000256" key="16">
    <source>
        <dbReference type="ARBA" id="ARBA00023098"/>
    </source>
</evidence>
<keyword evidence="12 24" id="KW-0418">Kinase</keyword>
<evidence type="ECO:0000256" key="8">
    <source>
        <dbReference type="ARBA" id="ARBA00022679"/>
    </source>
</evidence>
<comment type="subcellular location">
    <subcellularLocation>
        <location evidence="1 24">Cell inner membrane</location>
        <topology evidence="1 24">Multi-pass membrane protein</topology>
    </subcellularLocation>
</comment>
<accession>A0A2U2N8R2</accession>
<keyword evidence="10 23" id="KW-0479">Metal-binding</keyword>
<reference evidence="26 27" key="1">
    <citation type="submission" date="2018-05" db="EMBL/GenBank/DDBJ databases">
        <title>Spiribacter halobius sp. nov., a moderately halophilic bacterium isolated from marine solar saltern.</title>
        <authorList>
            <person name="Zheng W.-S."/>
            <person name="Lu D.-C."/>
            <person name="Du Z.-J."/>
        </authorList>
    </citation>
    <scope>NUCLEOTIDE SEQUENCE [LARGE SCALE GENOMIC DNA]</scope>
    <source>
        <strain evidence="26 27">E85</strain>
    </source>
</reference>
<evidence type="ECO:0000256" key="15">
    <source>
        <dbReference type="ARBA" id="ARBA00022989"/>
    </source>
</evidence>
<comment type="similarity">
    <text evidence="2 24">Belongs to the bacterial diacylglycerol kinase family.</text>
</comment>
<feature type="binding site" evidence="23">
    <location>
        <position position="94"/>
    </location>
    <ligand>
        <name>a divalent metal cation</name>
        <dbReference type="ChEBI" id="CHEBI:60240"/>
    </ligand>
</feature>
<evidence type="ECO:0000256" key="2">
    <source>
        <dbReference type="ARBA" id="ARBA00005967"/>
    </source>
</evidence>
<keyword evidence="7 24" id="KW-0997">Cell inner membrane</keyword>
<dbReference type="Gene3D" id="1.10.287.3610">
    <property type="match status" value="1"/>
</dbReference>
<dbReference type="GO" id="GO:0004143">
    <property type="term" value="F:ATP-dependent diacylglycerol kinase activity"/>
    <property type="evidence" value="ECO:0007669"/>
    <property type="project" value="UniProtKB-EC"/>
</dbReference>
<feature type="region of interest" description="Disordered" evidence="25">
    <location>
        <begin position="1"/>
        <end position="23"/>
    </location>
</feature>
<feature type="binding site" evidence="23">
    <location>
        <position position="46"/>
    </location>
    <ligand>
        <name>a divalent metal cation</name>
        <dbReference type="ChEBI" id="CHEBI:60240"/>
    </ligand>
</feature>
<feature type="binding site" evidence="21">
    <location>
        <position position="87"/>
    </location>
    <ligand>
        <name>substrate</name>
    </ligand>
</feature>
<feature type="binding site" evidence="21">
    <location>
        <begin position="48"/>
        <end position="52"/>
    </location>
    <ligand>
        <name>substrate</name>
    </ligand>
</feature>
<dbReference type="EMBL" id="QFFI01000002">
    <property type="protein sequence ID" value="PWG65467.1"/>
    <property type="molecule type" value="Genomic_DNA"/>
</dbReference>
<comment type="cofactor">
    <cofactor evidence="23">
        <name>Mg(2+)</name>
        <dbReference type="ChEBI" id="CHEBI:18420"/>
    </cofactor>
    <text evidence="23">Mn(2+), Zn(2+), Cd(2+) and Co(2+) support activity to lesser extents.</text>
</comment>
<gene>
    <name evidence="26" type="ORF">DEM34_01625</name>
</gene>
<dbReference type="InterPro" id="IPR036945">
    <property type="entry name" value="DAGK_sf"/>
</dbReference>
<comment type="catalytic activity">
    <reaction evidence="24">
        <text>a 1,2-diacyl-sn-glycerol + ATP = a 1,2-diacyl-sn-glycero-3-phosphate + ADP + H(+)</text>
        <dbReference type="Rhea" id="RHEA:10272"/>
        <dbReference type="ChEBI" id="CHEBI:15378"/>
        <dbReference type="ChEBI" id="CHEBI:17815"/>
        <dbReference type="ChEBI" id="CHEBI:30616"/>
        <dbReference type="ChEBI" id="CHEBI:58608"/>
        <dbReference type="ChEBI" id="CHEBI:456216"/>
        <dbReference type="EC" id="2.7.1.107"/>
    </reaction>
</comment>
<protein>
    <recommendedName>
        <fullName evidence="4 24">Diacylglycerol kinase</fullName>
        <ecNumber evidence="3 24">2.7.1.107</ecNumber>
    </recommendedName>
</protein>
<keyword evidence="5" id="KW-1003">Cell membrane</keyword>
<evidence type="ECO:0000256" key="6">
    <source>
        <dbReference type="ARBA" id="ARBA00022516"/>
    </source>
</evidence>
<feature type="binding site" evidence="21">
    <location>
        <position position="116"/>
    </location>
    <ligand>
        <name>substrate</name>
    </ligand>
</feature>
<keyword evidence="9 24" id="KW-0812">Transmembrane</keyword>
<feature type="binding site" evidence="22">
    <location>
        <position position="34"/>
    </location>
    <ligand>
        <name>ATP</name>
        <dbReference type="ChEBI" id="CHEBI:30616"/>
    </ligand>
</feature>
<dbReference type="Pfam" id="PF01219">
    <property type="entry name" value="DAGK_prokar"/>
    <property type="match status" value="1"/>
</dbReference>
<evidence type="ECO:0000313" key="26">
    <source>
        <dbReference type="EMBL" id="PWG65467.1"/>
    </source>
</evidence>
<feature type="binding site" evidence="22">
    <location>
        <begin position="112"/>
        <end position="113"/>
    </location>
    <ligand>
        <name>ATP</name>
        <dbReference type="ChEBI" id="CHEBI:30616"/>
    </ligand>
</feature>
<keyword evidence="19 24" id="KW-1208">Phospholipid metabolism</keyword>
<feature type="transmembrane region" description="Helical" evidence="24">
    <location>
        <begin position="73"/>
        <end position="93"/>
    </location>
</feature>
<evidence type="ECO:0000256" key="1">
    <source>
        <dbReference type="ARBA" id="ARBA00004429"/>
    </source>
</evidence>
<dbReference type="GO" id="GO:0005524">
    <property type="term" value="F:ATP binding"/>
    <property type="evidence" value="ECO:0007669"/>
    <property type="project" value="UniProtKB-KW"/>
</dbReference>
<keyword evidence="6" id="KW-0444">Lipid biosynthesis</keyword>
<evidence type="ECO:0000256" key="5">
    <source>
        <dbReference type="ARBA" id="ARBA00022475"/>
    </source>
</evidence>
<dbReference type="InterPro" id="IPR033718">
    <property type="entry name" value="DAGK_prok"/>
</dbReference>
<evidence type="ECO:0000256" key="14">
    <source>
        <dbReference type="ARBA" id="ARBA00022842"/>
    </source>
</evidence>
<evidence type="ECO:0000256" key="24">
    <source>
        <dbReference type="RuleBase" id="RU363065"/>
    </source>
</evidence>
<evidence type="ECO:0000256" key="18">
    <source>
        <dbReference type="ARBA" id="ARBA00023209"/>
    </source>
</evidence>
<evidence type="ECO:0000256" key="7">
    <source>
        <dbReference type="ARBA" id="ARBA00022519"/>
    </source>
</evidence>
<evidence type="ECO:0000256" key="23">
    <source>
        <dbReference type="PIRSR" id="PIRSR600829-4"/>
    </source>
</evidence>
<comment type="caution">
    <text evidence="24">Lacks conserved residue(s) required for the propagation of feature annotation.</text>
</comment>
<evidence type="ECO:0000256" key="12">
    <source>
        <dbReference type="ARBA" id="ARBA00022777"/>
    </source>
</evidence>
<dbReference type="GO" id="GO:0005886">
    <property type="term" value="C:plasma membrane"/>
    <property type="evidence" value="ECO:0007669"/>
    <property type="project" value="UniProtKB-SubCell"/>
</dbReference>
<evidence type="ECO:0000256" key="11">
    <source>
        <dbReference type="ARBA" id="ARBA00022741"/>
    </source>
</evidence>
<dbReference type="GO" id="GO:0046872">
    <property type="term" value="F:metal ion binding"/>
    <property type="evidence" value="ECO:0007669"/>
    <property type="project" value="UniProtKB-KW"/>
</dbReference>
<evidence type="ECO:0000256" key="17">
    <source>
        <dbReference type="ARBA" id="ARBA00023136"/>
    </source>
</evidence>
<evidence type="ECO:0000256" key="9">
    <source>
        <dbReference type="ARBA" id="ARBA00022692"/>
    </source>
</evidence>
<keyword evidence="8 24" id="KW-0808">Transferase</keyword>
<feature type="binding site" evidence="21">
    <location>
        <position position="27"/>
    </location>
    <ligand>
        <name>substrate</name>
    </ligand>
</feature>
<keyword evidence="15 24" id="KW-1133">Transmembrane helix</keyword>
<evidence type="ECO:0000313" key="27">
    <source>
        <dbReference type="Proteomes" id="UP000245474"/>
    </source>
</evidence>
<sequence>MLTFATHDSAPEQGDGPVKPGRTGLDRIVHAAGYSLRGLRLAWRGESAFRQEVALALLLLPAAFWLGRDPVEVSLLVVVVMVVLITELLNTGVEAVVDRVGHEHHELAGMAKDVGSAAVMLSLLLTGFVWGAILWGRFVG</sequence>
<keyword evidence="17 24" id="KW-0472">Membrane</keyword>
<feature type="transmembrane region" description="Helical" evidence="24">
    <location>
        <begin position="114"/>
        <end position="135"/>
    </location>
</feature>
<keyword evidence="13 22" id="KW-0067">ATP-binding</keyword>
<feature type="binding site" evidence="21">
    <location>
        <begin position="40"/>
        <end position="43"/>
    </location>
    <ligand>
        <name>substrate</name>
    </ligand>
</feature>
<keyword evidence="27" id="KW-1185">Reference proteome</keyword>
<dbReference type="OrthoDB" id="9796011at2"/>
<keyword evidence="14 23" id="KW-0460">Magnesium</keyword>
<evidence type="ECO:0000256" key="20">
    <source>
        <dbReference type="PIRSR" id="PIRSR600829-1"/>
    </source>
</evidence>
<comment type="function">
    <text evidence="24">Catalyzes the ATP-dependent phosphorylation of sn-l,2-diacylglycerol (DAG) to phosphatidic acid. Involved in the recycling of diacylglycerol produced as a by-product during membrane-derived oligosaccharide (MDO) biosynthesis.</text>
</comment>
<feature type="binding site" evidence="22">
    <location>
        <position position="46"/>
    </location>
    <ligand>
        <name>ATP</name>
        <dbReference type="ChEBI" id="CHEBI:30616"/>
    </ligand>
</feature>
<dbReference type="InterPro" id="IPR000829">
    <property type="entry name" value="DAGK"/>
</dbReference>
<keyword evidence="11 22" id="KW-0547">Nucleotide-binding</keyword>
<evidence type="ECO:0000256" key="10">
    <source>
        <dbReference type="ARBA" id="ARBA00022723"/>
    </source>
</evidence>
<proteinExistence type="inferred from homology"/>
<organism evidence="26 27">
    <name type="scientific">Sediminicurvatus halobius</name>
    <dbReference type="NCBI Taxonomy" id="2182432"/>
    <lineage>
        <taxon>Bacteria</taxon>
        <taxon>Pseudomonadati</taxon>
        <taxon>Pseudomonadota</taxon>
        <taxon>Gammaproteobacteria</taxon>
        <taxon>Chromatiales</taxon>
        <taxon>Ectothiorhodospiraceae</taxon>
        <taxon>Sediminicurvatus</taxon>
    </lineage>
</organism>
<evidence type="ECO:0000256" key="25">
    <source>
        <dbReference type="SAM" id="MobiDB-lite"/>
    </source>
</evidence>
<dbReference type="PANTHER" id="PTHR34299:SF1">
    <property type="entry name" value="DIACYLGLYCEROL KINASE"/>
    <property type="match status" value="1"/>
</dbReference>
<evidence type="ECO:0000256" key="22">
    <source>
        <dbReference type="PIRSR" id="PIRSR600829-3"/>
    </source>
</evidence>
<dbReference type="GO" id="GO:0006654">
    <property type="term" value="P:phosphatidic acid biosynthetic process"/>
    <property type="evidence" value="ECO:0007669"/>
    <property type="project" value="InterPro"/>
</dbReference>
<dbReference type="PANTHER" id="PTHR34299">
    <property type="entry name" value="DIACYLGLYCEROL KINASE"/>
    <property type="match status" value="1"/>
</dbReference>
<evidence type="ECO:0000256" key="19">
    <source>
        <dbReference type="ARBA" id="ARBA00023264"/>
    </source>
</evidence>
<dbReference type="AlphaFoldDB" id="A0A2U2N8R2"/>
<keyword evidence="18" id="KW-0594">Phospholipid biosynthesis</keyword>
<feature type="active site" description="Proton acceptor" evidence="20">
    <location>
        <position position="87"/>
    </location>
</feature>
<evidence type="ECO:0000256" key="21">
    <source>
        <dbReference type="PIRSR" id="PIRSR600829-2"/>
    </source>
</evidence>
<dbReference type="EC" id="2.7.1.107" evidence="3 24"/>
<comment type="caution">
    <text evidence="26">The sequence shown here is derived from an EMBL/GenBank/DDBJ whole genome shotgun (WGS) entry which is preliminary data.</text>
</comment>
<feature type="binding site" evidence="22">
    <location>
        <position position="94"/>
    </location>
    <ligand>
        <name>ATP</name>
        <dbReference type="ChEBI" id="CHEBI:30616"/>
    </ligand>
</feature>
<evidence type="ECO:0000256" key="4">
    <source>
        <dbReference type="ARBA" id="ARBA00017575"/>
    </source>
</evidence>
<evidence type="ECO:0000256" key="3">
    <source>
        <dbReference type="ARBA" id="ARBA00012133"/>
    </source>
</evidence>